<evidence type="ECO:0000256" key="2">
    <source>
        <dbReference type="ARBA" id="ARBA00022692"/>
    </source>
</evidence>
<sequence length="226" mass="25685">MDSSVRSNAENSGSLPIFLFPNAIHFDHSRPRDKKMLTLYNPYDFPIVYRVLSTASRRYTVLEPSGTVYPKRVIDISIRHMAAHERSCLGVVDYFKVEIHRDGDSSINGSKVIQVRLLENLDEEREAERSSFHNVPRTRVNSQSAPETSRQRQFVPDDSISSRNFLALVFMAFAIALVLTFPTYHEPHVVESIVPSVLHPSVSQKVFFSFILGIIVAVLLMRPRLG</sequence>
<reference evidence="9" key="1">
    <citation type="submission" date="2016-11" db="UniProtKB">
        <authorList>
            <consortium name="WormBaseParasite"/>
        </authorList>
    </citation>
    <scope>IDENTIFICATION</scope>
</reference>
<feature type="region of interest" description="Disordered" evidence="5">
    <location>
        <begin position="128"/>
        <end position="154"/>
    </location>
</feature>
<evidence type="ECO:0000256" key="5">
    <source>
        <dbReference type="SAM" id="MobiDB-lite"/>
    </source>
</evidence>
<keyword evidence="4 6" id="KW-0472">Membrane</keyword>
<protein>
    <submittedName>
        <fullName evidence="9">Motile sperm domain-containing protein 1</fullName>
    </submittedName>
</protein>
<dbReference type="Proteomes" id="UP000095287">
    <property type="component" value="Unplaced"/>
</dbReference>
<proteinExistence type="predicted"/>
<evidence type="ECO:0000256" key="6">
    <source>
        <dbReference type="SAM" id="Phobius"/>
    </source>
</evidence>
<accession>A0A1I7Z5H7</accession>
<keyword evidence="3 6" id="KW-1133">Transmembrane helix</keyword>
<dbReference type="InterPro" id="IPR000535">
    <property type="entry name" value="MSP_dom"/>
</dbReference>
<dbReference type="WBParaSite" id="L893_g23124.t1">
    <property type="protein sequence ID" value="L893_g23124.t1"/>
    <property type="gene ID" value="L893_g23124"/>
</dbReference>
<dbReference type="InterPro" id="IPR013783">
    <property type="entry name" value="Ig-like_fold"/>
</dbReference>
<feature type="domain" description="MSP" evidence="7">
    <location>
        <begin position="19"/>
        <end position="100"/>
    </location>
</feature>
<name>A0A1I7Z5H7_9BILA</name>
<feature type="compositionally biased region" description="Polar residues" evidence="5">
    <location>
        <begin position="139"/>
        <end position="152"/>
    </location>
</feature>
<evidence type="ECO:0000256" key="3">
    <source>
        <dbReference type="ARBA" id="ARBA00022989"/>
    </source>
</evidence>
<dbReference type="GO" id="GO:0005737">
    <property type="term" value="C:cytoplasm"/>
    <property type="evidence" value="ECO:0007669"/>
    <property type="project" value="TreeGrafter"/>
</dbReference>
<evidence type="ECO:0000313" key="8">
    <source>
        <dbReference type="Proteomes" id="UP000095287"/>
    </source>
</evidence>
<organism evidence="8 9">
    <name type="scientific">Steinernema glaseri</name>
    <dbReference type="NCBI Taxonomy" id="37863"/>
    <lineage>
        <taxon>Eukaryota</taxon>
        <taxon>Metazoa</taxon>
        <taxon>Ecdysozoa</taxon>
        <taxon>Nematoda</taxon>
        <taxon>Chromadorea</taxon>
        <taxon>Rhabditida</taxon>
        <taxon>Tylenchina</taxon>
        <taxon>Panagrolaimomorpha</taxon>
        <taxon>Strongyloidoidea</taxon>
        <taxon>Steinernematidae</taxon>
        <taxon>Steinernema</taxon>
    </lineage>
</organism>
<dbReference type="InterPro" id="IPR008962">
    <property type="entry name" value="PapD-like_sf"/>
</dbReference>
<dbReference type="PANTHER" id="PTHR34441:SF1">
    <property type="entry name" value="MOTILE SPERM DOMAIN-CONTAINING 1"/>
    <property type="match status" value="1"/>
</dbReference>
<evidence type="ECO:0000256" key="1">
    <source>
        <dbReference type="ARBA" id="ARBA00004141"/>
    </source>
</evidence>
<dbReference type="SUPFAM" id="SSF49354">
    <property type="entry name" value="PapD-like"/>
    <property type="match status" value="1"/>
</dbReference>
<dbReference type="AlphaFoldDB" id="A0A1I7Z5H7"/>
<keyword evidence="2 6" id="KW-0812">Transmembrane</keyword>
<dbReference type="PANTHER" id="PTHR34441">
    <property type="entry name" value="MOTILE SPERM DOMAIN-CONTAINING PROTEIN 1"/>
    <property type="match status" value="1"/>
</dbReference>
<feature type="transmembrane region" description="Helical" evidence="6">
    <location>
        <begin position="165"/>
        <end position="184"/>
    </location>
</feature>
<dbReference type="InterPro" id="IPR039283">
    <property type="entry name" value="MOSPD1/3"/>
</dbReference>
<keyword evidence="8" id="KW-1185">Reference proteome</keyword>
<dbReference type="GO" id="GO:0016020">
    <property type="term" value="C:membrane"/>
    <property type="evidence" value="ECO:0007669"/>
    <property type="project" value="UniProtKB-SubCell"/>
</dbReference>
<comment type="subcellular location">
    <subcellularLocation>
        <location evidence="1">Membrane</location>
        <topology evidence="1">Multi-pass membrane protein</topology>
    </subcellularLocation>
</comment>
<evidence type="ECO:0000259" key="7">
    <source>
        <dbReference type="Pfam" id="PF00635"/>
    </source>
</evidence>
<feature type="transmembrane region" description="Helical" evidence="6">
    <location>
        <begin position="204"/>
        <end position="221"/>
    </location>
</feature>
<evidence type="ECO:0000313" key="9">
    <source>
        <dbReference type="WBParaSite" id="L893_g23124.t1"/>
    </source>
</evidence>
<dbReference type="Gene3D" id="2.60.40.10">
    <property type="entry name" value="Immunoglobulins"/>
    <property type="match status" value="1"/>
</dbReference>
<evidence type="ECO:0000256" key="4">
    <source>
        <dbReference type="ARBA" id="ARBA00023136"/>
    </source>
</evidence>
<dbReference type="Pfam" id="PF00635">
    <property type="entry name" value="Motile_Sperm"/>
    <property type="match status" value="1"/>
</dbReference>